<feature type="domain" description="NAD-dependent epimerase/dehydratase" evidence="1">
    <location>
        <begin position="3"/>
        <end position="69"/>
    </location>
</feature>
<proteinExistence type="predicted"/>
<dbReference type="RefSeq" id="WP_034637109.1">
    <property type="nucleotide sequence ID" value="NZ_CBCSJC010000010.1"/>
</dbReference>
<dbReference type="AlphaFoldDB" id="A0A073K2R3"/>
<dbReference type="STRING" id="574376.BAMA_15190"/>
<dbReference type="InterPro" id="IPR001509">
    <property type="entry name" value="Epimerase_deHydtase"/>
</dbReference>
<accession>A0A073K2R3</accession>
<dbReference type="InterPro" id="IPR050177">
    <property type="entry name" value="Lipid_A_modif_metabolic_enz"/>
</dbReference>
<sequence>MKVLVLGGTRFFGKKLVQLLLADNCDVTIATRGVTKDSFGDKVRRIQLDRTNAESLKYVANYDNWDVIYDNICYAPNDALHACEVFANKVKRYIFTSTMAVYEPSAGRKIENEFNPYTYPITLGDREDFSYDEGKKLSEAVFFQKASFPICAVRFPIVLGEDDYTKRLQFHIEHIEKELPIGVPNKDALLSFIHCDEAAAFLCWLKEVSIEGPINACSHGEMSVGDIIATIEKQTDKQAKIEKEVLEENFSPFGFPDSCYMDTTKALQAGFSFRQLNDWYPKLVNNLLTLK</sequence>
<dbReference type="eggNOG" id="COG0451">
    <property type="taxonomic scope" value="Bacteria"/>
</dbReference>
<dbReference type="PANTHER" id="PTHR43245:SF13">
    <property type="entry name" value="UDP-D-APIOSE_UDP-D-XYLOSE SYNTHASE 2"/>
    <property type="match status" value="1"/>
</dbReference>
<evidence type="ECO:0000259" key="1">
    <source>
        <dbReference type="Pfam" id="PF01370"/>
    </source>
</evidence>
<dbReference type="PANTHER" id="PTHR43245">
    <property type="entry name" value="BIFUNCTIONAL POLYMYXIN RESISTANCE PROTEIN ARNA"/>
    <property type="match status" value="1"/>
</dbReference>
<reference evidence="2 3" key="1">
    <citation type="submission" date="2014-06" db="EMBL/GenBank/DDBJ databases">
        <title>Draft genome sequence of Bacillus manliponensis JCM 15802 (MCCC 1A00708).</title>
        <authorList>
            <person name="Lai Q."/>
            <person name="Liu Y."/>
            <person name="Shao Z."/>
        </authorList>
    </citation>
    <scope>NUCLEOTIDE SEQUENCE [LARGE SCALE GENOMIC DNA]</scope>
    <source>
        <strain evidence="2 3">JCM 15802</strain>
    </source>
</reference>
<keyword evidence="3" id="KW-1185">Reference proteome</keyword>
<evidence type="ECO:0000313" key="2">
    <source>
        <dbReference type="EMBL" id="KEK20747.1"/>
    </source>
</evidence>
<dbReference type="EMBL" id="JOTN01000003">
    <property type="protein sequence ID" value="KEK20747.1"/>
    <property type="molecule type" value="Genomic_DNA"/>
</dbReference>
<dbReference type="SUPFAM" id="SSF51735">
    <property type="entry name" value="NAD(P)-binding Rossmann-fold domains"/>
    <property type="match status" value="1"/>
</dbReference>
<gene>
    <name evidence="2" type="ORF">BAMA_15190</name>
</gene>
<dbReference type="InterPro" id="IPR036291">
    <property type="entry name" value="NAD(P)-bd_dom_sf"/>
</dbReference>
<evidence type="ECO:0000313" key="3">
    <source>
        <dbReference type="Proteomes" id="UP000027822"/>
    </source>
</evidence>
<dbReference type="Proteomes" id="UP000027822">
    <property type="component" value="Unassembled WGS sequence"/>
</dbReference>
<comment type="caution">
    <text evidence="2">The sequence shown here is derived from an EMBL/GenBank/DDBJ whole genome shotgun (WGS) entry which is preliminary data.</text>
</comment>
<dbReference type="OrthoDB" id="9809586at2"/>
<organism evidence="2 3">
    <name type="scientific">Bacillus manliponensis</name>
    <dbReference type="NCBI Taxonomy" id="574376"/>
    <lineage>
        <taxon>Bacteria</taxon>
        <taxon>Bacillati</taxon>
        <taxon>Bacillota</taxon>
        <taxon>Bacilli</taxon>
        <taxon>Bacillales</taxon>
        <taxon>Bacillaceae</taxon>
        <taxon>Bacillus</taxon>
        <taxon>Bacillus cereus group</taxon>
    </lineage>
</organism>
<name>A0A073K2R3_9BACI</name>
<dbReference type="Gene3D" id="3.40.50.720">
    <property type="entry name" value="NAD(P)-binding Rossmann-like Domain"/>
    <property type="match status" value="1"/>
</dbReference>
<protein>
    <submittedName>
        <fullName evidence="2">NAD-dependent dehydratase</fullName>
    </submittedName>
</protein>
<dbReference type="Pfam" id="PF01370">
    <property type="entry name" value="Epimerase"/>
    <property type="match status" value="1"/>
</dbReference>